<dbReference type="eggNOG" id="COG1414">
    <property type="taxonomic scope" value="Bacteria"/>
</dbReference>
<dbReference type="GO" id="GO:0045892">
    <property type="term" value="P:negative regulation of DNA-templated transcription"/>
    <property type="evidence" value="ECO:0007669"/>
    <property type="project" value="TreeGrafter"/>
</dbReference>
<dbReference type="InterPro" id="IPR036390">
    <property type="entry name" value="WH_DNA-bd_sf"/>
</dbReference>
<dbReference type="FunFam" id="1.10.10.10:FF:000056">
    <property type="entry name" value="IclR family transcriptional regulator"/>
    <property type="match status" value="1"/>
</dbReference>
<dbReference type="Pfam" id="PF09339">
    <property type="entry name" value="HTH_IclR"/>
    <property type="match status" value="1"/>
</dbReference>
<dbReference type="PANTHER" id="PTHR30136">
    <property type="entry name" value="HELIX-TURN-HELIX TRANSCRIPTIONAL REGULATOR, ICLR FAMILY"/>
    <property type="match status" value="1"/>
</dbReference>
<dbReference type="Gene3D" id="1.10.10.10">
    <property type="entry name" value="Winged helix-like DNA-binding domain superfamily/Winged helix DNA-binding domain"/>
    <property type="match status" value="1"/>
</dbReference>
<dbReference type="InterPro" id="IPR014757">
    <property type="entry name" value="Tscrpt_reg_IclR_C"/>
</dbReference>
<dbReference type="PROSITE" id="PS51077">
    <property type="entry name" value="HTH_ICLR"/>
    <property type="match status" value="1"/>
</dbReference>
<dbReference type="PANTHER" id="PTHR30136:SF2">
    <property type="entry name" value="TRANSCRIPTIONAL REGULATOR ICLR"/>
    <property type="match status" value="1"/>
</dbReference>
<dbReference type="SUPFAM" id="SSF46785">
    <property type="entry name" value="Winged helix' DNA-binding domain"/>
    <property type="match status" value="1"/>
</dbReference>
<evidence type="ECO:0000256" key="2">
    <source>
        <dbReference type="ARBA" id="ARBA00023125"/>
    </source>
</evidence>
<dbReference type="KEGG" id="rca:Rcas_2412"/>
<accession>A7NLU4</accession>
<proteinExistence type="predicted"/>
<reference evidence="8 9" key="1">
    <citation type="submission" date="2007-08" db="EMBL/GenBank/DDBJ databases">
        <title>Complete sequence of Roseiflexus castenholzii DSM 13941.</title>
        <authorList>
            <consortium name="US DOE Joint Genome Institute"/>
            <person name="Copeland A."/>
            <person name="Lucas S."/>
            <person name="Lapidus A."/>
            <person name="Barry K."/>
            <person name="Glavina del Rio T."/>
            <person name="Dalin E."/>
            <person name="Tice H."/>
            <person name="Pitluck S."/>
            <person name="Thompson L.S."/>
            <person name="Brettin T."/>
            <person name="Bruce D."/>
            <person name="Detter J.C."/>
            <person name="Han C."/>
            <person name="Tapia R."/>
            <person name="Schmutz J."/>
            <person name="Larimer F."/>
            <person name="Land M."/>
            <person name="Hauser L."/>
            <person name="Kyrpides N."/>
            <person name="Mikhailova N."/>
            <person name="Bryant D.A."/>
            <person name="Hanada S."/>
            <person name="Tsukatani Y."/>
            <person name="Richardson P."/>
        </authorList>
    </citation>
    <scope>NUCLEOTIDE SEQUENCE [LARGE SCALE GENOMIC DNA]</scope>
    <source>
        <strain evidence="9">DSM 13941 / HLO8</strain>
    </source>
</reference>
<keyword evidence="1" id="KW-0805">Transcription regulation</keyword>
<dbReference type="GO" id="GO:0003677">
    <property type="term" value="F:DNA binding"/>
    <property type="evidence" value="ECO:0007669"/>
    <property type="project" value="UniProtKB-KW"/>
</dbReference>
<evidence type="ECO:0000256" key="1">
    <source>
        <dbReference type="ARBA" id="ARBA00023015"/>
    </source>
</evidence>
<feature type="domain" description="IclR-ED" evidence="7">
    <location>
        <begin position="64"/>
        <end position="247"/>
    </location>
</feature>
<evidence type="ECO:0000256" key="5">
    <source>
        <dbReference type="ARBA" id="ARBA00070406"/>
    </source>
</evidence>
<dbReference type="InterPro" id="IPR005471">
    <property type="entry name" value="Tscrpt_reg_IclR_N"/>
</dbReference>
<sequence>MLQTLQKAVEVLSLFSPTHPEWTVGDIARALEQPKSSTSELLSSMAGQGLLRRTGPGRYRLGWRLLEFGQTLLKTTEFRAEARQVMEEVVARWGETMHLAVLENGQVIYIEKLEGTHAVHISLSGVGARLPAHCSGVGKVLLAHAPWSEVAQILEQQGMHAFTPNTIITPEDLARELELVRQRGYACDQEEVSIGLCCVAAPIYNFEGRVIAAMSISLPTHRFQAQRAGYVTLIVEAAQRVSENLGYHRGMPRWAMKR</sequence>
<keyword evidence="2" id="KW-0238">DNA-binding</keyword>
<dbReference type="HOGENOM" id="CLU_062618_7_1_0"/>
<dbReference type="Proteomes" id="UP000000263">
    <property type="component" value="Chromosome"/>
</dbReference>
<dbReference type="SUPFAM" id="SSF55781">
    <property type="entry name" value="GAF domain-like"/>
    <property type="match status" value="1"/>
</dbReference>
<dbReference type="InterPro" id="IPR050707">
    <property type="entry name" value="HTH_MetabolicPath_Reg"/>
</dbReference>
<comment type="function">
    <text evidence="4">May be an activator protein for the gylABX operon.</text>
</comment>
<dbReference type="PROSITE" id="PS51078">
    <property type="entry name" value="ICLR_ED"/>
    <property type="match status" value="1"/>
</dbReference>
<dbReference type="STRING" id="383372.Rcas_2412"/>
<dbReference type="AlphaFoldDB" id="A7NLU4"/>
<dbReference type="InterPro" id="IPR029016">
    <property type="entry name" value="GAF-like_dom_sf"/>
</dbReference>
<protein>
    <recommendedName>
        <fullName evidence="5">Glycerol operon regulatory protein</fullName>
    </recommendedName>
</protein>
<dbReference type="Pfam" id="PF01614">
    <property type="entry name" value="IclR_C"/>
    <property type="match status" value="1"/>
</dbReference>
<gene>
    <name evidence="8" type="ordered locus">Rcas_2412</name>
</gene>
<evidence type="ECO:0000313" key="9">
    <source>
        <dbReference type="Proteomes" id="UP000000263"/>
    </source>
</evidence>
<dbReference type="GO" id="GO:0003700">
    <property type="term" value="F:DNA-binding transcription factor activity"/>
    <property type="evidence" value="ECO:0007669"/>
    <property type="project" value="TreeGrafter"/>
</dbReference>
<organism evidence="8 9">
    <name type="scientific">Roseiflexus castenholzii (strain DSM 13941 / HLO8)</name>
    <dbReference type="NCBI Taxonomy" id="383372"/>
    <lineage>
        <taxon>Bacteria</taxon>
        <taxon>Bacillati</taxon>
        <taxon>Chloroflexota</taxon>
        <taxon>Chloroflexia</taxon>
        <taxon>Chloroflexales</taxon>
        <taxon>Roseiflexineae</taxon>
        <taxon>Roseiflexaceae</taxon>
        <taxon>Roseiflexus</taxon>
    </lineage>
</organism>
<evidence type="ECO:0000259" key="6">
    <source>
        <dbReference type="PROSITE" id="PS51077"/>
    </source>
</evidence>
<evidence type="ECO:0000259" key="7">
    <source>
        <dbReference type="PROSITE" id="PS51078"/>
    </source>
</evidence>
<dbReference type="EMBL" id="CP000804">
    <property type="protein sequence ID" value="ABU58492.1"/>
    <property type="molecule type" value="Genomic_DNA"/>
</dbReference>
<keyword evidence="9" id="KW-1185">Reference proteome</keyword>
<evidence type="ECO:0000256" key="3">
    <source>
        <dbReference type="ARBA" id="ARBA00023163"/>
    </source>
</evidence>
<keyword evidence="3" id="KW-0804">Transcription</keyword>
<dbReference type="InterPro" id="IPR036388">
    <property type="entry name" value="WH-like_DNA-bd_sf"/>
</dbReference>
<feature type="domain" description="HTH iclR-type" evidence="6">
    <location>
        <begin position="2"/>
        <end position="63"/>
    </location>
</feature>
<evidence type="ECO:0000256" key="4">
    <source>
        <dbReference type="ARBA" id="ARBA00058938"/>
    </source>
</evidence>
<dbReference type="RefSeq" id="WP_012120916.1">
    <property type="nucleotide sequence ID" value="NC_009767.1"/>
</dbReference>
<dbReference type="OrthoDB" id="9791752at2"/>
<dbReference type="Gene3D" id="3.30.450.40">
    <property type="match status" value="1"/>
</dbReference>
<dbReference type="SMART" id="SM00346">
    <property type="entry name" value="HTH_ICLR"/>
    <property type="match status" value="1"/>
</dbReference>
<evidence type="ECO:0000313" key="8">
    <source>
        <dbReference type="EMBL" id="ABU58492.1"/>
    </source>
</evidence>
<name>A7NLU4_ROSCS</name>